<dbReference type="AlphaFoldDB" id="F2NQ05"/>
<name>F2NQ05_MARHT</name>
<dbReference type="eggNOG" id="ENOG50334RU">
    <property type="taxonomic scope" value="Bacteria"/>
</dbReference>
<dbReference type="InterPro" id="IPR024775">
    <property type="entry name" value="DinB-like"/>
</dbReference>
<evidence type="ECO:0000313" key="2">
    <source>
        <dbReference type="EMBL" id="AEB11106.1"/>
    </source>
</evidence>
<dbReference type="HOGENOM" id="CLU_109379_1_1_0"/>
<keyword evidence="3" id="KW-1185">Reference proteome</keyword>
<dbReference type="KEGG" id="mhd:Marky_0352"/>
<sequence length="175" mass="19698">MRVDLTRYGNMHNCLRHLERSRREVLEVVEGLDEARFFRKPEPEAWCAAEVLEHIARVEDSAARVIRRLRRAVGGEPLPQVRVAPGRFRPDGRAVAPEVVAPKGGLSRAEVLRMLGAARAFLLAEVHASEEVLEAPVTFPHPFFGALTALGWLRVAAFHERHHLRQLRRIVSGPS</sequence>
<organism evidence="2 3">
    <name type="scientific">Marinithermus hydrothermalis (strain DSM 14884 / JCM 11576 / T1)</name>
    <dbReference type="NCBI Taxonomy" id="869210"/>
    <lineage>
        <taxon>Bacteria</taxon>
        <taxon>Thermotogati</taxon>
        <taxon>Deinococcota</taxon>
        <taxon>Deinococci</taxon>
        <taxon>Thermales</taxon>
        <taxon>Thermaceae</taxon>
        <taxon>Marinithermus</taxon>
    </lineage>
</organism>
<dbReference type="Proteomes" id="UP000007030">
    <property type="component" value="Chromosome"/>
</dbReference>
<dbReference type="Gene3D" id="1.20.120.450">
    <property type="entry name" value="dinb family like domain"/>
    <property type="match status" value="1"/>
</dbReference>
<dbReference type="RefSeq" id="WP_013703161.1">
    <property type="nucleotide sequence ID" value="NC_015387.1"/>
</dbReference>
<reference evidence="2 3" key="1">
    <citation type="journal article" date="2012" name="Stand. Genomic Sci.">
        <title>Complete genome sequence of the aerobic, heterotroph Marinithermus hydrothermalis type strain (T1(T)) from a deep-sea hydrothermal vent chimney.</title>
        <authorList>
            <person name="Copeland A."/>
            <person name="Gu W."/>
            <person name="Yasawong M."/>
            <person name="Lapidus A."/>
            <person name="Lucas S."/>
            <person name="Deshpande S."/>
            <person name="Pagani I."/>
            <person name="Tapia R."/>
            <person name="Cheng J.F."/>
            <person name="Goodwin L.A."/>
            <person name="Pitluck S."/>
            <person name="Liolios K."/>
            <person name="Ivanova N."/>
            <person name="Mavromatis K."/>
            <person name="Mikhailova N."/>
            <person name="Pati A."/>
            <person name="Chen A."/>
            <person name="Palaniappan K."/>
            <person name="Land M."/>
            <person name="Pan C."/>
            <person name="Brambilla E.M."/>
            <person name="Rohde M."/>
            <person name="Tindall B.J."/>
            <person name="Sikorski J."/>
            <person name="Goker M."/>
            <person name="Detter J.C."/>
            <person name="Bristow J."/>
            <person name="Eisen J.A."/>
            <person name="Markowitz V."/>
            <person name="Hugenholtz P."/>
            <person name="Kyrpides N.C."/>
            <person name="Klenk H.P."/>
            <person name="Woyke T."/>
        </authorList>
    </citation>
    <scope>NUCLEOTIDE SEQUENCE [LARGE SCALE GENOMIC DNA]</scope>
    <source>
        <strain evidence="3">DSM 14884 / JCM 11576 / T1</strain>
    </source>
</reference>
<proteinExistence type="predicted"/>
<dbReference type="SUPFAM" id="SSF109854">
    <property type="entry name" value="DinB/YfiT-like putative metalloenzymes"/>
    <property type="match status" value="1"/>
</dbReference>
<accession>F2NQ05</accession>
<feature type="domain" description="DinB-like" evidence="1">
    <location>
        <begin position="17"/>
        <end position="167"/>
    </location>
</feature>
<gene>
    <name evidence="2" type="ordered locus">Marky_0352</name>
</gene>
<dbReference type="InterPro" id="IPR034660">
    <property type="entry name" value="DinB/YfiT-like"/>
</dbReference>
<evidence type="ECO:0000313" key="3">
    <source>
        <dbReference type="Proteomes" id="UP000007030"/>
    </source>
</evidence>
<dbReference type="EMBL" id="CP002630">
    <property type="protein sequence ID" value="AEB11106.1"/>
    <property type="molecule type" value="Genomic_DNA"/>
</dbReference>
<dbReference type="STRING" id="869210.Marky_0352"/>
<protein>
    <recommendedName>
        <fullName evidence="1">DinB-like domain-containing protein</fullName>
    </recommendedName>
</protein>
<dbReference type="Pfam" id="PF12867">
    <property type="entry name" value="DinB_2"/>
    <property type="match status" value="1"/>
</dbReference>
<evidence type="ECO:0000259" key="1">
    <source>
        <dbReference type="Pfam" id="PF12867"/>
    </source>
</evidence>